<organism evidence="13 14">
    <name type="scientific">Candidatus Microsaccharimonas sossegonensis</name>
    <dbReference type="NCBI Taxonomy" id="2506948"/>
    <lineage>
        <taxon>Bacteria</taxon>
        <taxon>Candidatus Saccharimonadota</taxon>
        <taxon>Candidatus Saccharimonadia</taxon>
        <taxon>Candidatus Saccharimonadales</taxon>
        <taxon>Candidatus Saccharimonadaceae</taxon>
        <taxon>Candidatus Microsaccharimonas</taxon>
    </lineage>
</organism>
<dbReference type="Proteomes" id="UP000289257">
    <property type="component" value="Unassembled WGS sequence"/>
</dbReference>
<dbReference type="PRINTS" id="PR00868">
    <property type="entry name" value="DNAPOLI"/>
</dbReference>
<dbReference type="InterPro" id="IPR020045">
    <property type="entry name" value="DNA_polI_H3TH"/>
</dbReference>
<evidence type="ECO:0000256" key="7">
    <source>
        <dbReference type="ARBA" id="ARBA00022932"/>
    </source>
</evidence>
<proteinExistence type="inferred from homology"/>
<dbReference type="SMART" id="SM00482">
    <property type="entry name" value="POLAc"/>
    <property type="match status" value="1"/>
</dbReference>
<keyword evidence="4" id="KW-0548">Nucleotidyltransferase</keyword>
<dbReference type="InterPro" id="IPR008918">
    <property type="entry name" value="HhH2"/>
</dbReference>
<evidence type="ECO:0000256" key="9">
    <source>
        <dbReference type="ARBA" id="ARBA00023204"/>
    </source>
</evidence>
<evidence type="ECO:0000256" key="3">
    <source>
        <dbReference type="ARBA" id="ARBA00022679"/>
    </source>
</evidence>
<dbReference type="Pfam" id="PF01367">
    <property type="entry name" value="5_3_exonuc"/>
    <property type="match status" value="1"/>
</dbReference>
<evidence type="ECO:0000256" key="8">
    <source>
        <dbReference type="ARBA" id="ARBA00023125"/>
    </source>
</evidence>
<dbReference type="PROSITE" id="PS00447">
    <property type="entry name" value="DNA_POLYMERASE_A"/>
    <property type="match status" value="1"/>
</dbReference>
<dbReference type="CDD" id="cd09859">
    <property type="entry name" value="PIN_53EXO"/>
    <property type="match status" value="1"/>
</dbReference>
<dbReference type="Gene3D" id="1.10.150.20">
    <property type="entry name" value="5' to 3' exonuclease, C-terminal subdomain"/>
    <property type="match status" value="2"/>
</dbReference>
<dbReference type="InterPro" id="IPR020046">
    <property type="entry name" value="5-3_exonucl_a-hlix_arch_N"/>
</dbReference>
<keyword evidence="9" id="KW-0234">DNA repair</keyword>
<dbReference type="PANTHER" id="PTHR10133">
    <property type="entry name" value="DNA POLYMERASE I"/>
    <property type="match status" value="1"/>
</dbReference>
<dbReference type="Gene3D" id="3.40.50.1010">
    <property type="entry name" value="5'-nuclease"/>
    <property type="match status" value="1"/>
</dbReference>
<dbReference type="SMART" id="SM00279">
    <property type="entry name" value="HhH2"/>
    <property type="match status" value="1"/>
</dbReference>
<comment type="caution">
    <text evidence="13">The sequence shown here is derived from an EMBL/GenBank/DDBJ whole genome shotgun (WGS) entry which is preliminary data.</text>
</comment>
<dbReference type="CDD" id="cd09898">
    <property type="entry name" value="H3TH_53EXO"/>
    <property type="match status" value="1"/>
</dbReference>
<dbReference type="GO" id="GO:0006261">
    <property type="term" value="P:DNA-templated DNA replication"/>
    <property type="evidence" value="ECO:0007669"/>
    <property type="project" value="InterPro"/>
</dbReference>
<dbReference type="InterPro" id="IPR002421">
    <property type="entry name" value="5-3_exonuclease"/>
</dbReference>
<keyword evidence="7" id="KW-0239">DNA-directed DNA polymerase</keyword>
<dbReference type="GO" id="GO:0008409">
    <property type="term" value="F:5'-3' exonuclease activity"/>
    <property type="evidence" value="ECO:0007669"/>
    <property type="project" value="InterPro"/>
</dbReference>
<evidence type="ECO:0000256" key="1">
    <source>
        <dbReference type="ARBA" id="ARBA00007705"/>
    </source>
</evidence>
<dbReference type="Gene3D" id="3.30.70.370">
    <property type="match status" value="1"/>
</dbReference>
<dbReference type="EMBL" id="SCKX01000001">
    <property type="protein sequence ID" value="RWZ78426.1"/>
    <property type="molecule type" value="Genomic_DNA"/>
</dbReference>
<dbReference type="Pfam" id="PF02739">
    <property type="entry name" value="5_3_exonuc_N"/>
    <property type="match status" value="1"/>
</dbReference>
<sequence length="849" mass="94448">MKRLAVIDGKSVFYRGYYAMPGLSLPDGTPTGGVFGFISIAIELIKKLEPDYVAVAWDIKGTSAAKRLEIFDGYKLGRTKPQEDFYAQLPILREVLEAFNWPLYELDRYEADDIMGTFAAQAKKEGVEACLVTGDYDLLQLIDDNTGVYITRTGSTDLVRYDAAAFEAKYGIKVNQFIDYKALVGDSSDNIPGVSNIGPKAAQMLLTTYGDLDGIYAHTNDLKGAQQKNIVAGKNAAYMSQKLARIFTDAPIKIDWNAANIERTQVDKVIEVLRKYQFNSLVGRLPRHMKIGDKVIDVEAAGEVSEEKAEIVSLEVVKWPDNLRIDGPVLIDVIDDALWVSTDKNTIATKPVVEVDTSVWTALGMATVVSYDVKDVYHKLAALGVFPRFSNVHDIRQGAFLIDPLRRDRSAHALIGMEAPEPTQLLAGLWIVYGSQVAFFKKVPKLARIAQELDFPLTYILFRIEHKGVLVDPMVLHKMSDELGSEHQKLEQEMCSMVGYEFNIGSPAQLSEVLFTKLQLPTAGIKKGKTGYSTGQAELDKLRGQHPIIELIEQTRELAKLKNTYTDSLPKLADVHHRIHTTFNQDVASTGRLSSSNPNLQNIPIRTELGRKIREAFIADGDKVLVSADYSQFELRLAAILANDKKLINDFNGDVDIHTKTASEVYGIPMGEVTKHQRRDAKVINFGVLYGMSPHGLAAQTGMSFGQAKEFIEQYFKLREPIRRFIDDTLTKARTEGYVETYFGRRRPTPDIKSSNFMVRAGAERAAANMPIQGTEADLMKLAMIRVDEKLGDLGDQVLQIHDSILVECPEKNADKVANILKTTMEEIAPELGISLRVDVSSGKNWGDL</sequence>
<feature type="domain" description="DNA-directed DNA polymerase family A palm" evidence="12">
    <location>
        <begin position="610"/>
        <end position="813"/>
    </location>
</feature>
<evidence type="ECO:0000259" key="12">
    <source>
        <dbReference type="SMART" id="SM00482"/>
    </source>
</evidence>
<name>A0A4Q0AHF1_9BACT</name>
<keyword evidence="14" id="KW-1185">Reference proteome</keyword>
<evidence type="ECO:0000259" key="11">
    <source>
        <dbReference type="SMART" id="SM00475"/>
    </source>
</evidence>
<dbReference type="FunFam" id="1.10.150.20:FF:000002">
    <property type="entry name" value="DNA polymerase I"/>
    <property type="match status" value="1"/>
</dbReference>
<dbReference type="InterPro" id="IPR019760">
    <property type="entry name" value="DNA-dir_DNA_pol_A_CS"/>
</dbReference>
<dbReference type="SUPFAM" id="SSF56672">
    <property type="entry name" value="DNA/RNA polymerases"/>
    <property type="match status" value="1"/>
</dbReference>
<keyword evidence="8" id="KW-0238">DNA-binding</keyword>
<keyword evidence="6" id="KW-0227">DNA damage</keyword>
<feature type="domain" description="5'-3' exonuclease" evidence="11">
    <location>
        <begin position="2"/>
        <end position="262"/>
    </location>
</feature>
<keyword evidence="5" id="KW-0235">DNA replication</keyword>
<dbReference type="InterPro" id="IPR043502">
    <property type="entry name" value="DNA/RNA_pol_sf"/>
</dbReference>
<dbReference type="FunFam" id="1.10.150.20:FF:000003">
    <property type="entry name" value="DNA polymerase I"/>
    <property type="match status" value="1"/>
</dbReference>
<dbReference type="GO" id="GO:0006302">
    <property type="term" value="P:double-strand break repair"/>
    <property type="evidence" value="ECO:0007669"/>
    <property type="project" value="TreeGrafter"/>
</dbReference>
<dbReference type="GO" id="GO:0003677">
    <property type="term" value="F:DNA binding"/>
    <property type="evidence" value="ECO:0007669"/>
    <property type="project" value="UniProtKB-KW"/>
</dbReference>
<reference evidence="13" key="1">
    <citation type="submission" date="2019-01" db="EMBL/GenBank/DDBJ databases">
        <title>Genomic signatures and co-occurrence patterns of the ultra-small Saccharimodia (Patescibacteria phylum) suggest a symbiotic lifestyle.</title>
        <authorList>
            <person name="Lemos L."/>
            <person name="Medeiros J."/>
            <person name="Andreote F."/>
            <person name="Fernandes G."/>
            <person name="Varani A."/>
            <person name="Oliveira G."/>
            <person name="Pylro V."/>
        </authorList>
    </citation>
    <scope>NUCLEOTIDE SEQUENCE [LARGE SCALE GENOMIC DNA]</scope>
    <source>
        <strain evidence="13">AMD02</strain>
    </source>
</reference>
<dbReference type="SMART" id="SM00475">
    <property type="entry name" value="53EXOc"/>
    <property type="match status" value="1"/>
</dbReference>
<protein>
    <recommendedName>
        <fullName evidence="2">DNA-directed DNA polymerase</fullName>
        <ecNumber evidence="2">2.7.7.7</ecNumber>
    </recommendedName>
</protein>
<dbReference type="CDD" id="cd08637">
    <property type="entry name" value="DNA_pol_A_pol_I_C"/>
    <property type="match status" value="1"/>
</dbReference>
<evidence type="ECO:0000313" key="13">
    <source>
        <dbReference type="EMBL" id="RWZ78426.1"/>
    </source>
</evidence>
<evidence type="ECO:0000256" key="6">
    <source>
        <dbReference type="ARBA" id="ARBA00022763"/>
    </source>
</evidence>
<evidence type="ECO:0000256" key="2">
    <source>
        <dbReference type="ARBA" id="ARBA00012417"/>
    </source>
</evidence>
<dbReference type="Gene3D" id="1.20.1060.10">
    <property type="entry name" value="Taq DNA Polymerase, Chain T, domain 4"/>
    <property type="match status" value="1"/>
</dbReference>
<comment type="similarity">
    <text evidence="1">Belongs to the DNA polymerase type-A family.</text>
</comment>
<evidence type="ECO:0000256" key="5">
    <source>
        <dbReference type="ARBA" id="ARBA00022705"/>
    </source>
</evidence>
<dbReference type="InterPro" id="IPR001098">
    <property type="entry name" value="DNA-dir_DNA_pol_A_palm_dom"/>
</dbReference>
<dbReference type="InterPro" id="IPR002298">
    <property type="entry name" value="DNA_polymerase_A"/>
</dbReference>
<dbReference type="GO" id="GO:0003887">
    <property type="term" value="F:DNA-directed DNA polymerase activity"/>
    <property type="evidence" value="ECO:0007669"/>
    <property type="project" value="UniProtKB-KW"/>
</dbReference>
<dbReference type="SUPFAM" id="SSF47807">
    <property type="entry name" value="5' to 3' exonuclease, C-terminal subdomain"/>
    <property type="match status" value="1"/>
</dbReference>
<comment type="catalytic activity">
    <reaction evidence="10">
        <text>DNA(n) + a 2'-deoxyribonucleoside 5'-triphosphate = DNA(n+1) + diphosphate</text>
        <dbReference type="Rhea" id="RHEA:22508"/>
        <dbReference type="Rhea" id="RHEA-COMP:17339"/>
        <dbReference type="Rhea" id="RHEA-COMP:17340"/>
        <dbReference type="ChEBI" id="CHEBI:33019"/>
        <dbReference type="ChEBI" id="CHEBI:61560"/>
        <dbReference type="ChEBI" id="CHEBI:173112"/>
        <dbReference type="EC" id="2.7.7.7"/>
    </reaction>
</comment>
<dbReference type="Pfam" id="PF00476">
    <property type="entry name" value="DNA_pol_A"/>
    <property type="match status" value="1"/>
</dbReference>
<gene>
    <name evidence="13" type="ORF">EOT05_01550</name>
</gene>
<dbReference type="InterPro" id="IPR036279">
    <property type="entry name" value="5-3_exonuclease_C_sf"/>
</dbReference>
<evidence type="ECO:0000256" key="10">
    <source>
        <dbReference type="ARBA" id="ARBA00049244"/>
    </source>
</evidence>
<dbReference type="SUPFAM" id="SSF88723">
    <property type="entry name" value="PIN domain-like"/>
    <property type="match status" value="1"/>
</dbReference>
<dbReference type="AlphaFoldDB" id="A0A4Q0AHF1"/>
<dbReference type="FunFam" id="1.20.1060.10:FF:000001">
    <property type="entry name" value="DNA polymerase I"/>
    <property type="match status" value="1"/>
</dbReference>
<keyword evidence="3" id="KW-0808">Transferase</keyword>
<evidence type="ECO:0000313" key="14">
    <source>
        <dbReference type="Proteomes" id="UP000289257"/>
    </source>
</evidence>
<dbReference type="EC" id="2.7.7.7" evidence="2"/>
<dbReference type="PANTHER" id="PTHR10133:SF27">
    <property type="entry name" value="DNA POLYMERASE NU"/>
    <property type="match status" value="1"/>
</dbReference>
<accession>A0A4Q0AHF1</accession>
<evidence type="ECO:0000256" key="4">
    <source>
        <dbReference type="ARBA" id="ARBA00022695"/>
    </source>
</evidence>
<dbReference type="InterPro" id="IPR029060">
    <property type="entry name" value="PIN-like_dom_sf"/>
</dbReference>